<evidence type="ECO:0000313" key="2">
    <source>
        <dbReference type="Proteomes" id="UP000008177"/>
    </source>
</evidence>
<dbReference type="InParanoid" id="G2XZM8"/>
<sequence>MLYTQGVKRKIPLVMHLPGEISTGATSILEEQIQAIKKPYHITGSPILACKKEISEFSSGGRGTLPERSKC</sequence>
<dbReference type="AlphaFoldDB" id="G2XZM8"/>
<dbReference type="Proteomes" id="UP000008177">
    <property type="component" value="Unplaced contigs"/>
</dbReference>
<evidence type="ECO:0000313" key="1">
    <source>
        <dbReference type="EMBL" id="CCD45915.1"/>
    </source>
</evidence>
<dbReference type="EMBL" id="FQ790278">
    <property type="protein sequence ID" value="CCD45915.1"/>
    <property type="molecule type" value="Genomic_DNA"/>
</dbReference>
<name>G2XZM8_BOTF4</name>
<accession>G2XZM8</accession>
<reference evidence="2" key="1">
    <citation type="journal article" date="2011" name="PLoS Genet.">
        <title>Genomic analysis of the necrotrophic fungal pathogens Sclerotinia sclerotiorum and Botrytis cinerea.</title>
        <authorList>
            <person name="Amselem J."/>
            <person name="Cuomo C.A."/>
            <person name="van Kan J.A."/>
            <person name="Viaud M."/>
            <person name="Benito E.P."/>
            <person name="Couloux A."/>
            <person name="Coutinho P.M."/>
            <person name="de Vries R.P."/>
            <person name="Dyer P.S."/>
            <person name="Fillinger S."/>
            <person name="Fournier E."/>
            <person name="Gout L."/>
            <person name="Hahn M."/>
            <person name="Kohn L."/>
            <person name="Lapalu N."/>
            <person name="Plummer K.M."/>
            <person name="Pradier J.M."/>
            <person name="Quevillon E."/>
            <person name="Sharon A."/>
            <person name="Simon A."/>
            <person name="ten Have A."/>
            <person name="Tudzynski B."/>
            <person name="Tudzynski P."/>
            <person name="Wincker P."/>
            <person name="Andrew M."/>
            <person name="Anthouard V."/>
            <person name="Beever R.E."/>
            <person name="Beffa R."/>
            <person name="Benoit I."/>
            <person name="Bouzid O."/>
            <person name="Brault B."/>
            <person name="Chen Z."/>
            <person name="Choquer M."/>
            <person name="Collemare J."/>
            <person name="Cotton P."/>
            <person name="Danchin E.G."/>
            <person name="Da Silva C."/>
            <person name="Gautier A."/>
            <person name="Giraud C."/>
            <person name="Giraud T."/>
            <person name="Gonzalez C."/>
            <person name="Grossetete S."/>
            <person name="Guldener U."/>
            <person name="Henrissat B."/>
            <person name="Howlett B.J."/>
            <person name="Kodira C."/>
            <person name="Kretschmer M."/>
            <person name="Lappartient A."/>
            <person name="Leroch M."/>
            <person name="Levis C."/>
            <person name="Mauceli E."/>
            <person name="Neuveglise C."/>
            <person name="Oeser B."/>
            <person name="Pearson M."/>
            <person name="Poulain J."/>
            <person name="Poussereau N."/>
            <person name="Quesneville H."/>
            <person name="Rascle C."/>
            <person name="Schumacher J."/>
            <person name="Segurens B."/>
            <person name="Sexton A."/>
            <person name="Silva E."/>
            <person name="Sirven C."/>
            <person name="Soanes D.M."/>
            <person name="Talbot N.J."/>
            <person name="Templeton M."/>
            <person name="Yandava C."/>
            <person name="Yarden O."/>
            <person name="Zeng Q."/>
            <person name="Rollins J.A."/>
            <person name="Lebrun M.H."/>
            <person name="Dickman M."/>
        </authorList>
    </citation>
    <scope>NUCLEOTIDE SEQUENCE [LARGE SCALE GENOMIC DNA]</scope>
    <source>
        <strain evidence="2">T4</strain>
    </source>
</reference>
<protein>
    <submittedName>
        <fullName evidence="1">Uncharacterized protein</fullName>
    </submittedName>
</protein>
<proteinExistence type="predicted"/>
<dbReference type="HOGENOM" id="CLU_2739709_0_0_1"/>
<gene>
    <name evidence="1" type="ORF">BofuT4_uP049330.1</name>
</gene>
<organism evidence="1 2">
    <name type="scientific">Botryotinia fuckeliana (strain T4)</name>
    <name type="common">Noble rot fungus</name>
    <name type="synonym">Botrytis cinerea</name>
    <dbReference type="NCBI Taxonomy" id="999810"/>
    <lineage>
        <taxon>Eukaryota</taxon>
        <taxon>Fungi</taxon>
        <taxon>Dikarya</taxon>
        <taxon>Ascomycota</taxon>
        <taxon>Pezizomycotina</taxon>
        <taxon>Leotiomycetes</taxon>
        <taxon>Helotiales</taxon>
        <taxon>Sclerotiniaceae</taxon>
        <taxon>Botrytis</taxon>
    </lineage>
</organism>